<dbReference type="GO" id="GO:0043817">
    <property type="term" value="F:phosphosulfolactate synthase activity"/>
    <property type="evidence" value="ECO:0007669"/>
    <property type="project" value="UniProtKB-EC"/>
</dbReference>
<dbReference type="EMBL" id="JBHLWN010000071">
    <property type="protein sequence ID" value="MFC0214194.1"/>
    <property type="molecule type" value="Genomic_DNA"/>
</dbReference>
<evidence type="ECO:0000313" key="2">
    <source>
        <dbReference type="EMBL" id="MFC0214194.1"/>
    </source>
</evidence>
<dbReference type="PANTHER" id="PTHR48413">
    <property type="match status" value="1"/>
</dbReference>
<dbReference type="Proteomes" id="UP001589776">
    <property type="component" value="Unassembled WGS sequence"/>
</dbReference>
<evidence type="ECO:0000313" key="3">
    <source>
        <dbReference type="Proteomes" id="UP001589776"/>
    </source>
</evidence>
<evidence type="ECO:0000256" key="1">
    <source>
        <dbReference type="ARBA" id="ARBA00010424"/>
    </source>
</evidence>
<proteinExistence type="inferred from homology"/>
<name>A0ABV6DNH2_9BACL</name>
<keyword evidence="3" id="KW-1185">Reference proteome</keyword>
<dbReference type="InterPro" id="IPR013785">
    <property type="entry name" value="Aldolase_TIM"/>
</dbReference>
<gene>
    <name evidence="2" type="ORF">ACFFK0_17330</name>
</gene>
<dbReference type="InterPro" id="IPR036112">
    <property type="entry name" value="ComA_synth_sf"/>
</dbReference>
<dbReference type="SUPFAM" id="SSF102110">
    <property type="entry name" value="(2r)-phospho-3-sulfolactate synthase ComA"/>
    <property type="match status" value="1"/>
</dbReference>
<comment type="caution">
    <text evidence="2">The sequence shown here is derived from an EMBL/GenBank/DDBJ whole genome shotgun (WGS) entry which is preliminary data.</text>
</comment>
<dbReference type="RefSeq" id="WP_377471547.1">
    <property type="nucleotide sequence ID" value="NZ_JBHLWN010000071.1"/>
</dbReference>
<dbReference type="Pfam" id="PF02679">
    <property type="entry name" value="ComA"/>
    <property type="match status" value="1"/>
</dbReference>
<dbReference type="EC" id="4.4.1.19" evidence="2"/>
<dbReference type="PANTHER" id="PTHR48413:SF1">
    <property type="entry name" value="PROTEIN HEAT-STRESS-ASSOCIATED 32"/>
    <property type="match status" value="1"/>
</dbReference>
<sequence>MEVTSQPAWAPVLLDPTQRRQAKPRTSGKTMVIDKGLGLNAFEDLLQTAAEHIDMLKIGFGTSPLYPTSLLTRKIEMAKKNDIIIYPGGTFLEVAIAQKEIDSYLETVLSLGFTGLEVSDGTIEVDRSLRSELITRGVQEGLAVITEYGKKGWGSTIELQELIETVMIDLQTGAELVTIEGRESGAGVGIYDEHGKCKDEELEAVLAAIPSRDVLLWEAPQKQQQVHLLQLLGPEVNLGNIPAHDVVALEALRRGLRSDTFHFGTKRSKADGESGMPSV</sequence>
<comment type="similarity">
    <text evidence="1">Belongs to the phosphosulfolactate synthase family.</text>
</comment>
<dbReference type="Gene3D" id="3.20.20.70">
    <property type="entry name" value="Aldolase class I"/>
    <property type="match status" value="1"/>
</dbReference>
<reference evidence="2 3" key="1">
    <citation type="submission" date="2024-09" db="EMBL/GenBank/DDBJ databases">
        <authorList>
            <person name="Sun Q."/>
            <person name="Mori K."/>
        </authorList>
    </citation>
    <scope>NUCLEOTIDE SEQUENCE [LARGE SCALE GENOMIC DNA]</scope>
    <source>
        <strain evidence="2 3">CCM 7759</strain>
    </source>
</reference>
<dbReference type="InterPro" id="IPR003830">
    <property type="entry name" value="ComA_synth"/>
</dbReference>
<keyword evidence="2" id="KW-0456">Lyase</keyword>
<accession>A0ABV6DNH2</accession>
<protein>
    <submittedName>
        <fullName evidence="2">Phosphosulfolactate synthase</fullName>
        <ecNumber evidence="2">4.4.1.19</ecNumber>
    </submittedName>
</protein>
<organism evidence="2 3">
    <name type="scientific">Paenibacillus chartarius</name>
    <dbReference type="NCBI Taxonomy" id="747481"/>
    <lineage>
        <taxon>Bacteria</taxon>
        <taxon>Bacillati</taxon>
        <taxon>Bacillota</taxon>
        <taxon>Bacilli</taxon>
        <taxon>Bacillales</taxon>
        <taxon>Paenibacillaceae</taxon>
        <taxon>Paenibacillus</taxon>
    </lineage>
</organism>